<evidence type="ECO:0000313" key="3">
    <source>
        <dbReference type="Proteomes" id="UP000178914"/>
    </source>
</evidence>
<dbReference type="AlphaFoldDB" id="A0A1F7J8T5"/>
<dbReference type="EMBL" id="MGAS01000015">
    <property type="protein sequence ID" value="OGK52015.1"/>
    <property type="molecule type" value="Genomic_DNA"/>
</dbReference>
<feature type="transmembrane region" description="Helical" evidence="1">
    <location>
        <begin position="38"/>
        <end position="59"/>
    </location>
</feature>
<comment type="caution">
    <text evidence="2">The sequence shown here is derived from an EMBL/GenBank/DDBJ whole genome shotgun (WGS) entry which is preliminary data.</text>
</comment>
<organism evidence="2 3">
    <name type="scientific">Candidatus Roizmanbacteria bacterium RIFCSPLOWO2_01_FULL_42_14</name>
    <dbReference type="NCBI Taxonomy" id="1802068"/>
    <lineage>
        <taxon>Bacteria</taxon>
        <taxon>Candidatus Roizmaniibacteriota</taxon>
    </lineage>
</organism>
<keyword evidence="1" id="KW-0472">Membrane</keyword>
<feature type="transmembrane region" description="Helical" evidence="1">
    <location>
        <begin position="7"/>
        <end position="26"/>
    </location>
</feature>
<accession>A0A1F7J8T5</accession>
<evidence type="ECO:0000313" key="2">
    <source>
        <dbReference type="EMBL" id="OGK52015.1"/>
    </source>
</evidence>
<dbReference type="STRING" id="1802068.A3B02_02600"/>
<dbReference type="Proteomes" id="UP000178914">
    <property type="component" value="Unassembled WGS sequence"/>
</dbReference>
<feature type="transmembrane region" description="Helical" evidence="1">
    <location>
        <begin position="71"/>
        <end position="103"/>
    </location>
</feature>
<keyword evidence="1" id="KW-1133">Transmembrane helix</keyword>
<proteinExistence type="predicted"/>
<gene>
    <name evidence="2" type="ORF">A3B02_02600</name>
</gene>
<reference evidence="2 3" key="1">
    <citation type="journal article" date="2016" name="Nat. Commun.">
        <title>Thousands of microbial genomes shed light on interconnected biogeochemical processes in an aquifer system.</title>
        <authorList>
            <person name="Anantharaman K."/>
            <person name="Brown C.T."/>
            <person name="Hug L.A."/>
            <person name="Sharon I."/>
            <person name="Castelle C.J."/>
            <person name="Probst A.J."/>
            <person name="Thomas B.C."/>
            <person name="Singh A."/>
            <person name="Wilkins M.J."/>
            <person name="Karaoz U."/>
            <person name="Brodie E.L."/>
            <person name="Williams K.H."/>
            <person name="Hubbard S.S."/>
            <person name="Banfield J.F."/>
        </authorList>
    </citation>
    <scope>NUCLEOTIDE SEQUENCE [LARGE SCALE GENOMIC DNA]</scope>
</reference>
<feature type="transmembrane region" description="Helical" evidence="1">
    <location>
        <begin position="126"/>
        <end position="147"/>
    </location>
</feature>
<sequence>MARKHIILFTILAICSIASGAVFGLLDLFGFVDGRHTLSLALLVIAAILLYITLLTLFLMELSNNKRERTFFLIVTALFAITFFLMSLHPVLTLLASLAYYLFLLYTHSATISRSHLYIRFSPREIFFPILRRSFTYFLILLALLTYSQSQRLVSENALISPAIVRTVMKPSIFMLNQQINSQLSPVLSSQVFTQAPLNERKTAIQTVLQKTVTSMQDPKTRSIYGFKTEEIPVSKVSIGTDGRVDIAPMIEAMLPSIAYKLNQYVKNYAAFAPLAVALLAYLILQPVIIPLQYFETGLTLIIFKILIKTGLIRIKEEQQIVQIPYV</sequence>
<keyword evidence="1" id="KW-0812">Transmembrane</keyword>
<feature type="transmembrane region" description="Helical" evidence="1">
    <location>
        <begin position="269"/>
        <end position="285"/>
    </location>
</feature>
<name>A0A1F7J8T5_9BACT</name>
<evidence type="ECO:0000256" key="1">
    <source>
        <dbReference type="SAM" id="Phobius"/>
    </source>
</evidence>
<protein>
    <submittedName>
        <fullName evidence="2">Uncharacterized protein</fullName>
    </submittedName>
</protein>